<dbReference type="Gene3D" id="3.40.1660.10">
    <property type="entry name" value="EreA-like (biosynthetic domain)"/>
    <property type="match status" value="1"/>
</dbReference>
<reference evidence="3" key="1">
    <citation type="journal article" date="2019" name="Int. J. Syst. Evol. Microbiol.">
        <title>The Global Catalogue of Microorganisms (GCM) 10K type strain sequencing project: providing services to taxonomists for standard genome sequencing and annotation.</title>
        <authorList>
            <consortium name="The Broad Institute Genomics Platform"/>
            <consortium name="The Broad Institute Genome Sequencing Center for Infectious Disease"/>
            <person name="Wu L."/>
            <person name="Ma J."/>
        </authorList>
    </citation>
    <scope>NUCLEOTIDE SEQUENCE [LARGE SCALE GENOMIC DNA]</scope>
    <source>
        <strain evidence="3">JCM 17933</strain>
    </source>
</reference>
<evidence type="ECO:0000256" key="1">
    <source>
        <dbReference type="SAM" id="MobiDB-lite"/>
    </source>
</evidence>
<dbReference type="PANTHER" id="PTHR31299">
    <property type="entry name" value="ESTERASE, PUTATIVE (AFU_ORTHOLOGUE AFUA_1G05850)-RELATED"/>
    <property type="match status" value="1"/>
</dbReference>
<dbReference type="RefSeq" id="WP_345468676.1">
    <property type="nucleotide sequence ID" value="NZ_BAABHF010000027.1"/>
</dbReference>
<dbReference type="SUPFAM" id="SSF159501">
    <property type="entry name" value="EreA/ChaN-like"/>
    <property type="match status" value="1"/>
</dbReference>
<proteinExistence type="predicted"/>
<dbReference type="InterPro" id="IPR052036">
    <property type="entry name" value="Hydrolase/PRTase-associated"/>
</dbReference>
<organism evidence="2 3">
    <name type="scientific">Actinoallomurus oryzae</name>
    <dbReference type="NCBI Taxonomy" id="502180"/>
    <lineage>
        <taxon>Bacteria</taxon>
        <taxon>Bacillati</taxon>
        <taxon>Actinomycetota</taxon>
        <taxon>Actinomycetes</taxon>
        <taxon>Streptosporangiales</taxon>
        <taxon>Thermomonosporaceae</taxon>
        <taxon>Actinoallomurus</taxon>
    </lineage>
</organism>
<dbReference type="Proteomes" id="UP001500503">
    <property type="component" value="Unassembled WGS sequence"/>
</dbReference>
<evidence type="ECO:0000313" key="3">
    <source>
        <dbReference type="Proteomes" id="UP001500503"/>
    </source>
</evidence>
<evidence type="ECO:0000313" key="2">
    <source>
        <dbReference type="EMBL" id="GAA4502468.1"/>
    </source>
</evidence>
<comment type="caution">
    <text evidence="2">The sequence shown here is derived from an EMBL/GenBank/DDBJ whole genome shotgun (WGS) entry which is preliminary data.</text>
</comment>
<accession>A0ABP8QHT1</accession>
<keyword evidence="3" id="KW-1185">Reference proteome</keyword>
<dbReference type="InterPro" id="IPR007815">
    <property type="entry name" value="Emycin_Estase"/>
</dbReference>
<feature type="region of interest" description="Disordered" evidence="1">
    <location>
        <begin position="395"/>
        <end position="414"/>
    </location>
</feature>
<dbReference type="Gene3D" id="1.20.1440.30">
    <property type="entry name" value="Biosynthetic Protein domain"/>
    <property type="match status" value="1"/>
</dbReference>
<dbReference type="Gene3D" id="3.30.1870.10">
    <property type="entry name" value="EreA-like, domain 2"/>
    <property type="match status" value="1"/>
</dbReference>
<name>A0ABP8QHT1_9ACTN</name>
<dbReference type="CDD" id="cd14728">
    <property type="entry name" value="Ere-like"/>
    <property type="match status" value="1"/>
</dbReference>
<dbReference type="Pfam" id="PF05139">
    <property type="entry name" value="Erythro_esteras"/>
    <property type="match status" value="1"/>
</dbReference>
<protein>
    <submittedName>
        <fullName evidence="2">Erythromycin esterase family protein</fullName>
    </submittedName>
</protein>
<sequence>MTASGESSRLWPGGTCPLTDAELDELADKVAAEATVVGIGESTRFSRETFGVRDLLFRRLVERHGFRALALQDDVGVAARIDRYVRLGEGSAESALAEAWRPWRTAEMAAALLWIRAFNRDVPDDPVRIFGVKPLQARPADYDAVYDHVRRTAPELLAEVASHLGPIRTAHDLDEHVQRARGTHPGRPFVDHARDALALVRSLSDLGPDDEILTRMRLIVGFHQRSVAGRDSYAGEAAEWAELILDHQERSGLRMAYWDGIAHTSAAPVVLGLAPERGPQPTVGSVLRGFYGRRYVSVAIGFHHGDLGGTTVPAPAPDLVDAKLGEVGLPGHWLDLRAGAAAGRWDGPAKARVISGVYRPSRDAAEHMTVPSLTDAFDVLIHIRKASPVQVLGQAASAPPAPAPSGVRRPTFLD</sequence>
<gene>
    <name evidence="2" type="ORF">GCM10023191_054060</name>
</gene>
<dbReference type="EMBL" id="BAABHF010000027">
    <property type="protein sequence ID" value="GAA4502468.1"/>
    <property type="molecule type" value="Genomic_DNA"/>
</dbReference>
<dbReference type="PANTHER" id="PTHR31299:SF0">
    <property type="entry name" value="ESTERASE, PUTATIVE (AFU_ORTHOLOGUE AFUA_1G05850)-RELATED"/>
    <property type="match status" value="1"/>
</dbReference>